<dbReference type="InterPro" id="IPR050801">
    <property type="entry name" value="Ca-Dep_Lectins_ImmuneDev"/>
</dbReference>
<proteinExistence type="predicted"/>
<evidence type="ECO:0000259" key="1">
    <source>
        <dbReference type="PROSITE" id="PS50041"/>
    </source>
</evidence>
<dbReference type="SMART" id="SM00034">
    <property type="entry name" value="CLECT"/>
    <property type="match status" value="1"/>
</dbReference>
<dbReference type="PROSITE" id="PS50041">
    <property type="entry name" value="C_TYPE_LECTIN_2"/>
    <property type="match status" value="1"/>
</dbReference>
<dbReference type="AlphaFoldDB" id="A0ABD3XTE2"/>
<evidence type="ECO:0000313" key="2">
    <source>
        <dbReference type="EMBL" id="KAL3889195.1"/>
    </source>
</evidence>
<dbReference type="InterPro" id="IPR001304">
    <property type="entry name" value="C-type_lectin-like"/>
</dbReference>
<dbReference type="Pfam" id="PF00059">
    <property type="entry name" value="Lectin_C"/>
    <property type="match status" value="1"/>
</dbReference>
<dbReference type="InterPro" id="IPR016186">
    <property type="entry name" value="C-type_lectin-like/link_sf"/>
</dbReference>
<evidence type="ECO:0000313" key="3">
    <source>
        <dbReference type="EMBL" id="KAL3889302.1"/>
    </source>
</evidence>
<dbReference type="EMBL" id="JBJQND010000001">
    <property type="protein sequence ID" value="KAL3889302.1"/>
    <property type="molecule type" value="Genomic_DNA"/>
</dbReference>
<dbReference type="Gene3D" id="3.10.100.10">
    <property type="entry name" value="Mannose-Binding Protein A, subunit A"/>
    <property type="match status" value="1"/>
</dbReference>
<organism evidence="3 4">
    <name type="scientific">Sinanodonta woodiana</name>
    <name type="common">Chinese pond mussel</name>
    <name type="synonym">Anodonta woodiana</name>
    <dbReference type="NCBI Taxonomy" id="1069815"/>
    <lineage>
        <taxon>Eukaryota</taxon>
        <taxon>Metazoa</taxon>
        <taxon>Spiralia</taxon>
        <taxon>Lophotrochozoa</taxon>
        <taxon>Mollusca</taxon>
        <taxon>Bivalvia</taxon>
        <taxon>Autobranchia</taxon>
        <taxon>Heteroconchia</taxon>
        <taxon>Palaeoheterodonta</taxon>
        <taxon>Unionida</taxon>
        <taxon>Unionoidea</taxon>
        <taxon>Unionidae</taxon>
        <taxon>Unioninae</taxon>
        <taxon>Sinanodonta</taxon>
    </lineage>
</organism>
<dbReference type="InterPro" id="IPR016187">
    <property type="entry name" value="CTDL_fold"/>
</dbReference>
<dbReference type="PANTHER" id="PTHR22801:SF63">
    <property type="entry name" value="C-TYPE LECTIN DOMAIN-CONTAINING PROTEIN"/>
    <property type="match status" value="1"/>
</dbReference>
<dbReference type="Proteomes" id="UP001634394">
    <property type="component" value="Unassembled WGS sequence"/>
</dbReference>
<sequence>MEKVLIKRIYDLVMIISYISASDGTIKWMLDNDFENNLDKSQLLWDKDCIPSLLTCGSLCNSNPSCRAFFYHPSLKKCIGSQSYKRGLPSGQSMQLGWNYYTRSQECDGDYTFNKTLGLCFKIHPETKTYQEAMNACEAEGAKLIIIRNEIEFVQVCNALKAAGQLTFPFNGLRKTFTNGIAIWKSWNGQTTTYLEWEPGAPDNLGGQDNCVFFVLSAGAQYKFNDIDCSRNNSFVCQANV</sequence>
<dbReference type="EMBL" id="JBJQND010000001">
    <property type="protein sequence ID" value="KAL3889195.1"/>
    <property type="molecule type" value="Genomic_DNA"/>
</dbReference>
<dbReference type="CDD" id="cd00037">
    <property type="entry name" value="CLECT"/>
    <property type="match status" value="1"/>
</dbReference>
<accession>A0ABD3XTE2</accession>
<feature type="domain" description="C-type lectin" evidence="1">
    <location>
        <begin position="116"/>
        <end position="238"/>
    </location>
</feature>
<keyword evidence="4" id="KW-1185">Reference proteome</keyword>
<evidence type="ECO:0000313" key="4">
    <source>
        <dbReference type="Proteomes" id="UP001634394"/>
    </source>
</evidence>
<dbReference type="PANTHER" id="PTHR22801">
    <property type="entry name" value="LITHOSTATHINE"/>
    <property type="match status" value="1"/>
</dbReference>
<gene>
    <name evidence="2" type="ORF">ACJMK2_001543</name>
    <name evidence="3" type="ORF">ACJMK2_001646</name>
</gene>
<reference evidence="3 4" key="1">
    <citation type="submission" date="2024-11" db="EMBL/GenBank/DDBJ databases">
        <title>Chromosome-level genome assembly of the freshwater bivalve Anodonta woodiana.</title>
        <authorList>
            <person name="Chen X."/>
        </authorList>
    </citation>
    <scope>NUCLEOTIDE SEQUENCE [LARGE SCALE GENOMIC DNA]</scope>
    <source>
        <strain evidence="3">MN2024</strain>
        <tissue evidence="3">Gills</tissue>
    </source>
</reference>
<name>A0ABD3XTE2_SINWO</name>
<dbReference type="SUPFAM" id="SSF56436">
    <property type="entry name" value="C-type lectin-like"/>
    <property type="match status" value="1"/>
</dbReference>
<protein>
    <recommendedName>
        <fullName evidence="1">C-type lectin domain-containing protein</fullName>
    </recommendedName>
</protein>
<comment type="caution">
    <text evidence="3">The sequence shown here is derived from an EMBL/GenBank/DDBJ whole genome shotgun (WGS) entry which is preliminary data.</text>
</comment>